<evidence type="ECO:0000313" key="3">
    <source>
        <dbReference type="RefSeq" id="XP_008467522.1"/>
    </source>
</evidence>
<dbReference type="Proteomes" id="UP000079169">
    <property type="component" value="Unplaced"/>
</dbReference>
<dbReference type="Gene3D" id="2.170.270.10">
    <property type="entry name" value="SET domain"/>
    <property type="match status" value="1"/>
</dbReference>
<dbReference type="CDD" id="cd20071">
    <property type="entry name" value="SET_SMYD"/>
    <property type="match status" value="1"/>
</dbReference>
<dbReference type="GeneID" id="103504995"/>
<dbReference type="InterPro" id="IPR053010">
    <property type="entry name" value="SET_SmydA-8"/>
</dbReference>
<dbReference type="KEGG" id="dci:103504995"/>
<feature type="domain" description="SET" evidence="1">
    <location>
        <begin position="28"/>
        <end position="252"/>
    </location>
</feature>
<reference evidence="3" key="1">
    <citation type="submission" date="2025-08" db="UniProtKB">
        <authorList>
            <consortium name="RefSeq"/>
        </authorList>
    </citation>
    <scope>IDENTIFICATION</scope>
</reference>
<dbReference type="PROSITE" id="PS50280">
    <property type="entry name" value="SET"/>
    <property type="match status" value="1"/>
</dbReference>
<dbReference type="RefSeq" id="XP_008467522.1">
    <property type="nucleotide sequence ID" value="XM_008469300.3"/>
</dbReference>
<dbReference type="Pfam" id="PF00856">
    <property type="entry name" value="SET"/>
    <property type="match status" value="1"/>
</dbReference>
<dbReference type="GO" id="GO:0008757">
    <property type="term" value="F:S-adenosylmethionine-dependent methyltransferase activity"/>
    <property type="evidence" value="ECO:0007669"/>
    <property type="project" value="UniProtKB-ARBA"/>
</dbReference>
<evidence type="ECO:0000259" key="1">
    <source>
        <dbReference type="PROSITE" id="PS50280"/>
    </source>
</evidence>
<dbReference type="Gene3D" id="6.10.140.2220">
    <property type="match status" value="1"/>
</dbReference>
<dbReference type="SMART" id="SM00317">
    <property type="entry name" value="SET"/>
    <property type="match status" value="1"/>
</dbReference>
<dbReference type="InterPro" id="IPR001214">
    <property type="entry name" value="SET_dom"/>
</dbReference>
<dbReference type="PANTHER" id="PTHR46455">
    <property type="entry name" value="SET AND MYND DOMAIN CONTAINING, ARTHROPOD-SPECIFIC, MEMBER 4, ISOFORM A"/>
    <property type="match status" value="1"/>
</dbReference>
<dbReference type="SUPFAM" id="SSF82199">
    <property type="entry name" value="SET domain"/>
    <property type="match status" value="1"/>
</dbReference>
<dbReference type="GO" id="GO:0008276">
    <property type="term" value="F:protein methyltransferase activity"/>
    <property type="evidence" value="ECO:0007669"/>
    <property type="project" value="UniProtKB-ARBA"/>
</dbReference>
<dbReference type="OMA" id="CRDSSRH"/>
<name>A0A1S3CTS0_DIACI</name>
<sequence>MSEPRDDLIDTLSVEQLLQLHLKSELPCLWTIRDSHIHGRGLFATRDIEQGEVIFRDETLVIGPRSGTSSDPVCVGCLSNSSPLSPCSKNCALPVCSSQCENSVQHSWECSFLRDHCTVENTKDGVSLDLVRTVTPIRCLQMSRLKRTIVRALETREFPICEVDVLKRYLHKKLPAEDDKFLRLCCGTLDTNAYAGTGHGKGLIFRGLYALSAMMNHSCTPNTTYWFDEANRMVVKAARTIGKEEEILSTYTSLLWGTATRRSFLSNTKEFLCRCARCKDPTEFDTNLSAIYCKTKPCGGILLPGNPLDIKSDWLCSSKIKEHKMGAQKAFQLLNIWSKVAQMLTENEDLQQIQMFLKGIPENSQSGIQIRKYFVLQSKGQITDMTDEILLFKEQSCYKLLDLIKRLKLGRNYLKGLILRELFHLLQEKSKRSQVQVDQDQVDSIKTEFEKILKFDVTPQESG</sequence>
<dbReference type="InterPro" id="IPR046341">
    <property type="entry name" value="SET_dom_sf"/>
</dbReference>
<organism evidence="2 3">
    <name type="scientific">Diaphorina citri</name>
    <name type="common">Asian citrus psyllid</name>
    <dbReference type="NCBI Taxonomy" id="121845"/>
    <lineage>
        <taxon>Eukaryota</taxon>
        <taxon>Metazoa</taxon>
        <taxon>Ecdysozoa</taxon>
        <taxon>Arthropoda</taxon>
        <taxon>Hexapoda</taxon>
        <taxon>Insecta</taxon>
        <taxon>Pterygota</taxon>
        <taxon>Neoptera</taxon>
        <taxon>Paraneoptera</taxon>
        <taxon>Hemiptera</taxon>
        <taxon>Sternorrhyncha</taxon>
        <taxon>Psylloidea</taxon>
        <taxon>Psyllidae</taxon>
        <taxon>Diaphorininae</taxon>
        <taxon>Diaphorina</taxon>
    </lineage>
</organism>
<dbReference type="STRING" id="121845.A0A1S3CTS0"/>
<proteinExistence type="predicted"/>
<gene>
    <name evidence="3" type="primary">LOC103504995</name>
</gene>
<dbReference type="PANTHER" id="PTHR46455:SF3">
    <property type="entry name" value="SET AND MYND DOMAIN CONTAINING, ARTHROPOD-SPECIFIC, MEMBER 9, ISOFORM A-RELATED"/>
    <property type="match status" value="1"/>
</dbReference>
<dbReference type="PaxDb" id="121845-A0A1S3CTS0"/>
<dbReference type="Gene3D" id="1.10.220.160">
    <property type="match status" value="1"/>
</dbReference>
<dbReference type="AlphaFoldDB" id="A0A1S3CTS0"/>
<keyword evidence="2" id="KW-1185">Reference proteome</keyword>
<accession>A0A1S3CTS0</accession>
<protein>
    <submittedName>
        <fullName evidence="3">SET domain-containing protein SmydA-8-like isoform X1</fullName>
    </submittedName>
</protein>
<dbReference type="GO" id="GO:0008170">
    <property type="term" value="F:N-methyltransferase activity"/>
    <property type="evidence" value="ECO:0007669"/>
    <property type="project" value="UniProtKB-ARBA"/>
</dbReference>
<evidence type="ECO:0000313" key="2">
    <source>
        <dbReference type="Proteomes" id="UP000079169"/>
    </source>
</evidence>